<dbReference type="PANTHER" id="PTHR44051:SF23">
    <property type="entry name" value="GLUTATHIONE S-TRANSFERASE-LIKE PROTEIN TPCF"/>
    <property type="match status" value="1"/>
</dbReference>
<dbReference type="CDD" id="cd03048">
    <property type="entry name" value="GST_N_Ure2p_like"/>
    <property type="match status" value="1"/>
</dbReference>
<dbReference type="InterPro" id="IPR036249">
    <property type="entry name" value="Thioredoxin-like_sf"/>
</dbReference>
<sequence length="232" mass="26308">MSTEIKPIKMWGKAGPNPSKVHIILLELGIPHELIDVPFSDVKSPEYVKVNPNGRLPTIHDPNTNITLWESGAIIEYLIERYDTKHTLSFLAGTLEYYHAKQWLFYQVTGQGPYFGQAVWFKIYHHEQLESAKERYNQEVNRVTGVLDSYLAQQKEKYSGVEGFDGPWLVGNKASYADIAFVTYQTILAFLLGKDAFDMDKYPHAQDWLARVSARPAVKEGLAAMIAEAGKK</sequence>
<evidence type="ECO:0000259" key="2">
    <source>
        <dbReference type="PROSITE" id="PS50404"/>
    </source>
</evidence>
<protein>
    <submittedName>
        <fullName evidence="4">Putative Glutathione S-transferase 1</fullName>
    </submittedName>
</protein>
<evidence type="ECO:0000313" key="5">
    <source>
        <dbReference type="Proteomes" id="UP000005446"/>
    </source>
</evidence>
<dbReference type="Gene3D" id="3.40.30.10">
    <property type="entry name" value="Glutaredoxin"/>
    <property type="match status" value="1"/>
</dbReference>
<dbReference type="Gene3D" id="1.20.1050.10">
    <property type="match status" value="1"/>
</dbReference>
<dbReference type="InterPro" id="IPR036282">
    <property type="entry name" value="Glutathione-S-Trfase_C_sf"/>
</dbReference>
<evidence type="ECO:0000256" key="1">
    <source>
        <dbReference type="ARBA" id="ARBA00007409"/>
    </source>
</evidence>
<dbReference type="Pfam" id="PF14497">
    <property type="entry name" value="GST_C_3"/>
    <property type="match status" value="1"/>
</dbReference>
<dbReference type="PROSITE" id="PS50405">
    <property type="entry name" value="GST_CTER"/>
    <property type="match status" value="1"/>
</dbReference>
<name>H0EGY6_GLAL7</name>
<dbReference type="Proteomes" id="UP000005446">
    <property type="component" value="Unassembled WGS sequence"/>
</dbReference>
<dbReference type="GO" id="GO:0016740">
    <property type="term" value="F:transferase activity"/>
    <property type="evidence" value="ECO:0007669"/>
    <property type="project" value="UniProtKB-KW"/>
</dbReference>
<dbReference type="Pfam" id="PF13409">
    <property type="entry name" value="GST_N_2"/>
    <property type="match status" value="1"/>
</dbReference>
<dbReference type="OrthoDB" id="422574at2759"/>
<comment type="similarity">
    <text evidence="1">Belongs to the GST superfamily.</text>
</comment>
<keyword evidence="5" id="KW-1185">Reference proteome</keyword>
<accession>H0EGY6</accession>
<dbReference type="InParanoid" id="H0EGY6"/>
<reference evidence="4 5" key="1">
    <citation type="journal article" date="2012" name="Eukaryot. Cell">
        <title>Genome sequence of the fungus Glarea lozoyensis: the first genome sequence of a species from the Helotiaceae family.</title>
        <authorList>
            <person name="Youssar L."/>
            <person name="Gruening B.A."/>
            <person name="Erxleben A."/>
            <person name="Guenther S."/>
            <person name="Huettel W."/>
        </authorList>
    </citation>
    <scope>NUCLEOTIDE SEQUENCE [LARGE SCALE GENOMIC DNA]</scope>
    <source>
        <strain evidence="5">ATCC 74030 / MF5533</strain>
    </source>
</reference>
<dbReference type="FunCoup" id="H0EGY6">
    <property type="interactions" value="386"/>
</dbReference>
<dbReference type="PANTHER" id="PTHR44051">
    <property type="entry name" value="GLUTATHIONE S-TRANSFERASE-RELATED"/>
    <property type="match status" value="1"/>
</dbReference>
<dbReference type="SFLD" id="SFLDS00019">
    <property type="entry name" value="Glutathione_Transferase_(cytos"/>
    <property type="match status" value="1"/>
</dbReference>
<dbReference type="InterPro" id="IPR040079">
    <property type="entry name" value="Glutathione_S-Trfase"/>
</dbReference>
<gene>
    <name evidence="4" type="ORF">M7I_1717</name>
</gene>
<dbReference type="InterPro" id="IPR004045">
    <property type="entry name" value="Glutathione_S-Trfase_N"/>
</dbReference>
<dbReference type="HOGENOM" id="CLU_011226_14_2_1"/>
<comment type="caution">
    <text evidence="4">The sequence shown here is derived from an EMBL/GenBank/DDBJ whole genome shotgun (WGS) entry which is preliminary data.</text>
</comment>
<proteinExistence type="inferred from homology"/>
<dbReference type="SFLD" id="SFLDG00358">
    <property type="entry name" value="Main_(cytGST)"/>
    <property type="match status" value="1"/>
</dbReference>
<dbReference type="InterPro" id="IPR010987">
    <property type="entry name" value="Glutathione-S-Trfase_C-like"/>
</dbReference>
<dbReference type="SUPFAM" id="SSF47616">
    <property type="entry name" value="GST C-terminal domain-like"/>
    <property type="match status" value="1"/>
</dbReference>
<dbReference type="AlphaFoldDB" id="H0EGY6"/>
<dbReference type="PROSITE" id="PS50404">
    <property type="entry name" value="GST_NTER"/>
    <property type="match status" value="1"/>
</dbReference>
<feature type="domain" description="GST C-terminal" evidence="3">
    <location>
        <begin position="93"/>
        <end position="232"/>
    </location>
</feature>
<dbReference type="EMBL" id="AGUE01000032">
    <property type="protein sequence ID" value="EHL02127.1"/>
    <property type="molecule type" value="Genomic_DNA"/>
</dbReference>
<organism evidence="4 5">
    <name type="scientific">Glarea lozoyensis (strain ATCC 74030 / MF5533)</name>
    <dbReference type="NCBI Taxonomy" id="1104152"/>
    <lineage>
        <taxon>Eukaryota</taxon>
        <taxon>Fungi</taxon>
        <taxon>Dikarya</taxon>
        <taxon>Ascomycota</taxon>
        <taxon>Pezizomycotina</taxon>
        <taxon>Leotiomycetes</taxon>
        <taxon>Helotiales</taxon>
        <taxon>Helotiaceae</taxon>
        <taxon>Glarea</taxon>
    </lineage>
</organism>
<dbReference type="SUPFAM" id="SSF52833">
    <property type="entry name" value="Thioredoxin-like"/>
    <property type="match status" value="1"/>
</dbReference>
<dbReference type="SFLD" id="SFLDG01151">
    <property type="entry name" value="Main.2:_Nu-like"/>
    <property type="match status" value="1"/>
</dbReference>
<keyword evidence="4" id="KW-0808">Transferase</keyword>
<evidence type="ECO:0000259" key="3">
    <source>
        <dbReference type="PROSITE" id="PS50405"/>
    </source>
</evidence>
<feature type="domain" description="GST N-terminal" evidence="2">
    <location>
        <begin position="5"/>
        <end position="86"/>
    </location>
</feature>
<evidence type="ECO:0000313" key="4">
    <source>
        <dbReference type="EMBL" id="EHL02127.1"/>
    </source>
</evidence>
<dbReference type="InterPro" id="IPR004046">
    <property type="entry name" value="GST_C"/>
</dbReference>